<dbReference type="Gene3D" id="3.30.465.10">
    <property type="match status" value="1"/>
</dbReference>
<comment type="cofactor">
    <cofactor evidence="1">
        <name>FAD</name>
        <dbReference type="ChEBI" id="CHEBI:57692"/>
    </cofactor>
</comment>
<evidence type="ECO:0000313" key="7">
    <source>
        <dbReference type="EMBL" id="MFC0847785.1"/>
    </source>
</evidence>
<evidence type="ECO:0000259" key="6">
    <source>
        <dbReference type="PROSITE" id="PS51387"/>
    </source>
</evidence>
<organism evidence="7 8">
    <name type="scientific">Streptomyces noboritoensis</name>
    <dbReference type="NCBI Taxonomy" id="67337"/>
    <lineage>
        <taxon>Bacteria</taxon>
        <taxon>Bacillati</taxon>
        <taxon>Actinomycetota</taxon>
        <taxon>Actinomycetes</taxon>
        <taxon>Kitasatosporales</taxon>
        <taxon>Streptomycetaceae</taxon>
        <taxon>Streptomyces</taxon>
    </lineage>
</organism>
<dbReference type="PROSITE" id="PS00862">
    <property type="entry name" value="OX2_COVAL_FAD"/>
    <property type="match status" value="1"/>
</dbReference>
<reference evidence="7 8" key="1">
    <citation type="submission" date="2024-09" db="EMBL/GenBank/DDBJ databases">
        <authorList>
            <person name="Sun Q."/>
            <person name="Mori K."/>
        </authorList>
    </citation>
    <scope>NUCLEOTIDE SEQUENCE [LARGE SCALE GENOMIC DNA]</scope>
    <source>
        <strain evidence="7 8">JCM 4557</strain>
    </source>
</reference>
<dbReference type="Gene3D" id="3.40.462.20">
    <property type="match status" value="1"/>
</dbReference>
<keyword evidence="4" id="KW-0274">FAD</keyword>
<keyword evidence="8" id="KW-1185">Reference proteome</keyword>
<evidence type="ECO:0000256" key="4">
    <source>
        <dbReference type="ARBA" id="ARBA00022827"/>
    </source>
</evidence>
<evidence type="ECO:0000313" key="8">
    <source>
        <dbReference type="Proteomes" id="UP001589887"/>
    </source>
</evidence>
<comment type="similarity">
    <text evidence="2">Belongs to the oxygen-dependent FAD-linked oxidoreductase family.</text>
</comment>
<dbReference type="PANTHER" id="PTHR42973:SF39">
    <property type="entry name" value="FAD-BINDING PCMH-TYPE DOMAIN-CONTAINING PROTEIN"/>
    <property type="match status" value="1"/>
</dbReference>
<proteinExistence type="inferred from homology"/>
<evidence type="ECO:0000256" key="5">
    <source>
        <dbReference type="ARBA" id="ARBA00023002"/>
    </source>
</evidence>
<accession>A0ABV6TTF9</accession>
<dbReference type="SUPFAM" id="SSF56176">
    <property type="entry name" value="FAD-binding/transporter-associated domain-like"/>
    <property type="match status" value="1"/>
</dbReference>
<dbReference type="Pfam" id="PF08031">
    <property type="entry name" value="BBE"/>
    <property type="match status" value="1"/>
</dbReference>
<dbReference type="Gene3D" id="3.30.43.10">
    <property type="entry name" value="Uridine Diphospho-n-acetylenolpyruvylglucosamine Reductase, domain 2"/>
    <property type="match status" value="1"/>
</dbReference>
<dbReference type="PROSITE" id="PS51387">
    <property type="entry name" value="FAD_PCMH"/>
    <property type="match status" value="1"/>
</dbReference>
<dbReference type="Pfam" id="PF01565">
    <property type="entry name" value="FAD_binding_4"/>
    <property type="match status" value="1"/>
</dbReference>
<dbReference type="PANTHER" id="PTHR42973">
    <property type="entry name" value="BINDING OXIDOREDUCTASE, PUTATIVE (AFU_ORTHOLOGUE AFUA_1G17690)-RELATED"/>
    <property type="match status" value="1"/>
</dbReference>
<dbReference type="InterPro" id="IPR006094">
    <property type="entry name" value="Oxid_FAD_bind_N"/>
</dbReference>
<dbReference type="InterPro" id="IPR036318">
    <property type="entry name" value="FAD-bd_PCMH-like_sf"/>
</dbReference>
<keyword evidence="3" id="KW-0285">Flavoprotein</keyword>
<dbReference type="EMBL" id="JBHMQV010000009">
    <property type="protein sequence ID" value="MFC0847785.1"/>
    <property type="molecule type" value="Genomic_DNA"/>
</dbReference>
<dbReference type="InterPro" id="IPR016166">
    <property type="entry name" value="FAD-bd_PCMH"/>
</dbReference>
<name>A0ABV6TTF9_9ACTN</name>
<protein>
    <submittedName>
        <fullName evidence="7">FAD-binding oxidoreductase</fullName>
    </submittedName>
</protein>
<evidence type="ECO:0000256" key="3">
    <source>
        <dbReference type="ARBA" id="ARBA00022630"/>
    </source>
</evidence>
<dbReference type="InterPro" id="IPR006093">
    <property type="entry name" value="Oxy_OxRdtase_FAD_BS"/>
</dbReference>
<dbReference type="InterPro" id="IPR050416">
    <property type="entry name" value="FAD-linked_Oxidoreductase"/>
</dbReference>
<dbReference type="InterPro" id="IPR016167">
    <property type="entry name" value="FAD-bd_PCMH_sub1"/>
</dbReference>
<dbReference type="InterPro" id="IPR012951">
    <property type="entry name" value="BBE"/>
</dbReference>
<feature type="domain" description="FAD-binding PCMH-type" evidence="6">
    <location>
        <begin position="46"/>
        <end position="214"/>
    </location>
</feature>
<dbReference type="Proteomes" id="UP001589887">
    <property type="component" value="Unassembled WGS sequence"/>
</dbReference>
<comment type="caution">
    <text evidence="7">The sequence shown here is derived from an EMBL/GenBank/DDBJ whole genome shotgun (WGS) entry which is preliminary data.</text>
</comment>
<sequence length="472" mass="49446">MRSAVQHPPHFPADQVAGLAAAVRGPVLLPGQDGYAEEGAGFNTLLEHRPALVVGATGAADVAAAVRFAARHGLPVAVQATGHGAARAADGAVLVSTRRMTGLRIDPDRGTARLAAGVLWEQVIHEAAPHGLAPLNGSSPLVGAVSYALGGGLAVMARTFGYAADHIRSLDLVTADGALRQVDAEREPELFWGLCGGKGNFGIVTSMEIGLMPVRRLYGGALTFDGAMAPAVLRGWLEWTAHAPEEMSSSLALVRFPDDPALPAEVRGRFVTQVRIAYTGTATTGAQLVMPLRELGARVLDTVREMPYAEVASIHGDPTEPYTYHERTTMLGELDRAAAGRILEVAGPGSGCSLGLVELRHLGGALRRPVRHPNAVGNRDARYCLLTVAPGGPRPAGQGQDDLLLDRLAPWATGGKYLNFLDSSAGDEHVRAAYTPQAYARLAALKAQYDPGNTFRVNHNIAPAALPSGVSA</sequence>
<keyword evidence="5" id="KW-0560">Oxidoreductase</keyword>
<evidence type="ECO:0000256" key="2">
    <source>
        <dbReference type="ARBA" id="ARBA00005466"/>
    </source>
</evidence>
<dbReference type="InterPro" id="IPR016169">
    <property type="entry name" value="FAD-bd_PCMH_sub2"/>
</dbReference>
<gene>
    <name evidence="7" type="ORF">ACFH04_29340</name>
</gene>
<dbReference type="RefSeq" id="WP_394322541.1">
    <property type="nucleotide sequence ID" value="NZ_JBHMQV010000009.1"/>
</dbReference>
<evidence type="ECO:0000256" key="1">
    <source>
        <dbReference type="ARBA" id="ARBA00001974"/>
    </source>
</evidence>